<dbReference type="AlphaFoldDB" id="A0A7W8GBM6"/>
<dbReference type="RefSeq" id="WP_184661478.1">
    <property type="nucleotide sequence ID" value="NZ_CP031518.1"/>
</dbReference>
<evidence type="ECO:0000313" key="3">
    <source>
        <dbReference type="Proteomes" id="UP000518887"/>
    </source>
</evidence>
<proteinExistence type="inferred from homology"/>
<comment type="similarity">
    <text evidence="1">Belongs to the bactofilin family.</text>
</comment>
<reference evidence="2 3" key="1">
    <citation type="submission" date="2020-08" db="EMBL/GenBank/DDBJ databases">
        <title>Genomic Encyclopedia of Type Strains, Phase IV (KMG-IV): sequencing the most valuable type-strain genomes for metagenomic binning, comparative biology and taxonomic classification.</title>
        <authorList>
            <person name="Goeker M."/>
        </authorList>
    </citation>
    <scope>NUCLEOTIDE SEQUENCE [LARGE SCALE GENOMIC DNA]</scope>
    <source>
        <strain evidence="2 3">DSM 103462</strain>
    </source>
</reference>
<dbReference type="Pfam" id="PF04519">
    <property type="entry name" value="Bactofilin"/>
    <property type="match status" value="1"/>
</dbReference>
<organism evidence="2 3">
    <name type="scientific">Treponema ruminis</name>
    <dbReference type="NCBI Taxonomy" id="744515"/>
    <lineage>
        <taxon>Bacteria</taxon>
        <taxon>Pseudomonadati</taxon>
        <taxon>Spirochaetota</taxon>
        <taxon>Spirochaetia</taxon>
        <taxon>Spirochaetales</taxon>
        <taxon>Treponemataceae</taxon>
        <taxon>Treponema</taxon>
    </lineage>
</organism>
<gene>
    <name evidence="2" type="ORF">HNP76_002736</name>
</gene>
<name>A0A7W8GBM6_9SPIR</name>
<dbReference type="InterPro" id="IPR007607">
    <property type="entry name" value="BacA/B"/>
</dbReference>
<evidence type="ECO:0000256" key="1">
    <source>
        <dbReference type="ARBA" id="ARBA00044755"/>
    </source>
</evidence>
<dbReference type="PANTHER" id="PTHR35024:SF4">
    <property type="entry name" value="POLYMER-FORMING CYTOSKELETAL PROTEIN"/>
    <property type="match status" value="1"/>
</dbReference>
<comment type="caution">
    <text evidence="2">The sequence shown here is derived from an EMBL/GenBank/DDBJ whole genome shotgun (WGS) entry which is preliminary data.</text>
</comment>
<dbReference type="EMBL" id="JACHFQ010000010">
    <property type="protein sequence ID" value="MBB5227337.1"/>
    <property type="molecule type" value="Genomic_DNA"/>
</dbReference>
<protein>
    <submittedName>
        <fullName evidence="2">Cytoskeletal protein CcmA (Bactofilin family)</fullName>
    </submittedName>
</protein>
<evidence type="ECO:0000313" key="2">
    <source>
        <dbReference type="EMBL" id="MBB5227337.1"/>
    </source>
</evidence>
<sequence length="135" mass="14445">MALLTDNISIKTIIGLGSAISGDVHADGFIRVEGDVDGNLESTGHVDIGREARINGNITAQSVVLGGIVLGDIYAPNQIKLLSSSAVIGNIFTRNLEIEENVIFHGHCIALKKEEDFNQASERFSNELSIRSKAV</sequence>
<accession>A0A7W8GBM6</accession>
<keyword evidence="3" id="KW-1185">Reference proteome</keyword>
<dbReference type="Proteomes" id="UP000518887">
    <property type="component" value="Unassembled WGS sequence"/>
</dbReference>
<dbReference type="PANTHER" id="PTHR35024">
    <property type="entry name" value="HYPOTHETICAL CYTOSOLIC PROTEIN"/>
    <property type="match status" value="1"/>
</dbReference>